<keyword evidence="1" id="KW-0812">Transmembrane</keyword>
<feature type="transmembrane region" description="Helical" evidence="1">
    <location>
        <begin position="102"/>
        <end position="129"/>
    </location>
</feature>
<proteinExistence type="predicted"/>
<evidence type="ECO:0000256" key="1">
    <source>
        <dbReference type="SAM" id="Phobius"/>
    </source>
</evidence>
<dbReference type="EMBL" id="CAEZUP010000115">
    <property type="protein sequence ID" value="CAB4622639.1"/>
    <property type="molecule type" value="Genomic_DNA"/>
</dbReference>
<name>A0A6J6IDQ3_9ZZZZ</name>
<feature type="transmembrane region" description="Helical" evidence="1">
    <location>
        <begin position="149"/>
        <end position="167"/>
    </location>
</feature>
<reference evidence="2" key="1">
    <citation type="submission" date="2020-05" db="EMBL/GenBank/DDBJ databases">
        <authorList>
            <person name="Chiriac C."/>
            <person name="Salcher M."/>
            <person name="Ghai R."/>
            <person name="Kavagutti S V."/>
        </authorList>
    </citation>
    <scope>NUCLEOTIDE SEQUENCE</scope>
</reference>
<feature type="transmembrane region" description="Helical" evidence="1">
    <location>
        <begin position="28"/>
        <end position="47"/>
    </location>
</feature>
<protein>
    <submittedName>
        <fullName evidence="2">Unannotated protein</fullName>
    </submittedName>
</protein>
<gene>
    <name evidence="2" type="ORF">UFOPK1835_01910</name>
</gene>
<keyword evidence="1" id="KW-0472">Membrane</keyword>
<keyword evidence="1" id="KW-1133">Transmembrane helix</keyword>
<evidence type="ECO:0000313" key="2">
    <source>
        <dbReference type="EMBL" id="CAB4622639.1"/>
    </source>
</evidence>
<feature type="transmembrane region" description="Helical" evidence="1">
    <location>
        <begin position="77"/>
        <end position="95"/>
    </location>
</feature>
<accession>A0A6J6IDQ3</accession>
<dbReference type="AlphaFoldDB" id="A0A6J6IDQ3"/>
<sequence>MPLPTFTPTASGDWSPALPGLDRLRVKWVVLVQLVVTVLMVGMIWTVHVVHYDLFPLVGADSWDAYEHAHVDRIGKVLFGPWLIEGLCVLVLLLAHPKRMRVLALASAFLMLFILIDTAAFSAPAHGVLLDHWDQQTYDELMTVNLIRAWLWTAKGAVAVWMMAEVLRTRPERFR</sequence>
<organism evidence="2">
    <name type="scientific">freshwater metagenome</name>
    <dbReference type="NCBI Taxonomy" id="449393"/>
    <lineage>
        <taxon>unclassified sequences</taxon>
        <taxon>metagenomes</taxon>
        <taxon>ecological metagenomes</taxon>
    </lineage>
</organism>